<evidence type="ECO:0000313" key="7">
    <source>
        <dbReference type="Proteomes" id="UP000828390"/>
    </source>
</evidence>
<sequence>MEIIRSKRGSTKVCYEGYAYTKKKENTSTVRWECCKRRSHACTGALTTDFGITQVQIVCPHTHPEDHTEIEAMKVHSQIMAVADIGAPGQILDVMLAQYPEEIRAALGNTESLKRAIRRARTYTNTRSGQSSTEKKAVVDRAPTE</sequence>
<dbReference type="Pfam" id="PF04500">
    <property type="entry name" value="FLYWCH"/>
    <property type="match status" value="1"/>
</dbReference>
<organism evidence="6 7">
    <name type="scientific">Dreissena polymorpha</name>
    <name type="common">Zebra mussel</name>
    <name type="synonym">Mytilus polymorpha</name>
    <dbReference type="NCBI Taxonomy" id="45954"/>
    <lineage>
        <taxon>Eukaryota</taxon>
        <taxon>Metazoa</taxon>
        <taxon>Spiralia</taxon>
        <taxon>Lophotrochozoa</taxon>
        <taxon>Mollusca</taxon>
        <taxon>Bivalvia</taxon>
        <taxon>Autobranchia</taxon>
        <taxon>Heteroconchia</taxon>
        <taxon>Euheterodonta</taxon>
        <taxon>Imparidentia</taxon>
        <taxon>Neoheterodontei</taxon>
        <taxon>Myida</taxon>
        <taxon>Dreissenoidea</taxon>
        <taxon>Dreissenidae</taxon>
        <taxon>Dreissena</taxon>
    </lineage>
</organism>
<dbReference type="InterPro" id="IPR007588">
    <property type="entry name" value="Znf_FLYWCH"/>
</dbReference>
<reference evidence="6" key="2">
    <citation type="submission" date="2020-11" db="EMBL/GenBank/DDBJ databases">
        <authorList>
            <person name="McCartney M.A."/>
            <person name="Auch B."/>
            <person name="Kono T."/>
            <person name="Mallez S."/>
            <person name="Becker A."/>
            <person name="Gohl D.M."/>
            <person name="Silverstein K.A.T."/>
            <person name="Koren S."/>
            <person name="Bechman K.B."/>
            <person name="Herman A."/>
            <person name="Abrahante J.E."/>
            <person name="Garbe J."/>
        </authorList>
    </citation>
    <scope>NUCLEOTIDE SEQUENCE</scope>
    <source>
        <strain evidence="6">Duluth1</strain>
        <tissue evidence="6">Whole animal</tissue>
    </source>
</reference>
<evidence type="ECO:0000256" key="1">
    <source>
        <dbReference type="ARBA" id="ARBA00022723"/>
    </source>
</evidence>
<comment type="caution">
    <text evidence="6">The sequence shown here is derived from an EMBL/GenBank/DDBJ whole genome shotgun (WGS) entry which is preliminary data.</text>
</comment>
<protein>
    <recommendedName>
        <fullName evidence="5">FLYWCH-type domain-containing protein</fullName>
    </recommendedName>
</protein>
<reference evidence="6" key="1">
    <citation type="journal article" date="2019" name="bioRxiv">
        <title>The Genome of the Zebra Mussel, Dreissena polymorpha: A Resource for Invasive Species Research.</title>
        <authorList>
            <person name="McCartney M.A."/>
            <person name="Auch B."/>
            <person name="Kono T."/>
            <person name="Mallez S."/>
            <person name="Zhang Y."/>
            <person name="Obille A."/>
            <person name="Becker A."/>
            <person name="Abrahante J.E."/>
            <person name="Garbe J."/>
            <person name="Badalamenti J.P."/>
            <person name="Herman A."/>
            <person name="Mangelson H."/>
            <person name="Liachko I."/>
            <person name="Sullivan S."/>
            <person name="Sone E.D."/>
            <person name="Koren S."/>
            <person name="Silverstein K.A.T."/>
            <person name="Beckman K.B."/>
            <person name="Gohl D.M."/>
        </authorList>
    </citation>
    <scope>NUCLEOTIDE SEQUENCE</scope>
    <source>
        <strain evidence="6">Duluth1</strain>
        <tissue evidence="6">Whole animal</tissue>
    </source>
</reference>
<keyword evidence="3" id="KW-0862">Zinc</keyword>
<evidence type="ECO:0000313" key="6">
    <source>
        <dbReference type="EMBL" id="KAH3692527.1"/>
    </source>
</evidence>
<feature type="compositionally biased region" description="Basic and acidic residues" evidence="4">
    <location>
        <begin position="133"/>
        <end position="145"/>
    </location>
</feature>
<dbReference type="EMBL" id="JAIWYP010000022">
    <property type="protein sequence ID" value="KAH3692527.1"/>
    <property type="molecule type" value="Genomic_DNA"/>
</dbReference>
<keyword evidence="1" id="KW-0479">Metal-binding</keyword>
<proteinExistence type="predicted"/>
<evidence type="ECO:0000256" key="3">
    <source>
        <dbReference type="ARBA" id="ARBA00022833"/>
    </source>
</evidence>
<evidence type="ECO:0000256" key="2">
    <source>
        <dbReference type="ARBA" id="ARBA00022771"/>
    </source>
</evidence>
<name>A0A9D3Y589_DREPO</name>
<dbReference type="Gene3D" id="2.20.25.240">
    <property type="match status" value="1"/>
</dbReference>
<feature type="compositionally biased region" description="Polar residues" evidence="4">
    <location>
        <begin position="122"/>
        <end position="132"/>
    </location>
</feature>
<feature type="domain" description="FLYWCH-type" evidence="5">
    <location>
        <begin position="4"/>
        <end position="63"/>
    </location>
</feature>
<keyword evidence="2" id="KW-0863">Zinc-finger</keyword>
<accession>A0A9D3Y589</accession>
<keyword evidence="7" id="KW-1185">Reference proteome</keyword>
<dbReference type="AlphaFoldDB" id="A0A9D3Y589"/>
<gene>
    <name evidence="6" type="ORF">DPMN_194369</name>
</gene>
<dbReference type="OrthoDB" id="6612379at2759"/>
<evidence type="ECO:0000259" key="5">
    <source>
        <dbReference type="Pfam" id="PF04500"/>
    </source>
</evidence>
<feature type="region of interest" description="Disordered" evidence="4">
    <location>
        <begin position="122"/>
        <end position="145"/>
    </location>
</feature>
<dbReference type="Proteomes" id="UP000828390">
    <property type="component" value="Unassembled WGS sequence"/>
</dbReference>
<dbReference type="GO" id="GO:0008270">
    <property type="term" value="F:zinc ion binding"/>
    <property type="evidence" value="ECO:0007669"/>
    <property type="project" value="UniProtKB-KW"/>
</dbReference>
<evidence type="ECO:0000256" key="4">
    <source>
        <dbReference type="SAM" id="MobiDB-lite"/>
    </source>
</evidence>